<feature type="region of interest" description="Disordered" evidence="1">
    <location>
        <begin position="1"/>
        <end position="26"/>
    </location>
</feature>
<name>A0A6H5I1S3_9HYME</name>
<dbReference type="AlphaFoldDB" id="A0A6H5I1S3"/>
<dbReference type="Proteomes" id="UP000479190">
    <property type="component" value="Unassembled WGS sequence"/>
</dbReference>
<proteinExistence type="predicted"/>
<sequence length="74" mass="8328">MRYACHLNSPPTPPPPPPPPPSTTTSTYATTYATTYAPCNHLCNLTMECTTLIMDMHRTRLTLTWLRLIILLVI</sequence>
<keyword evidence="3" id="KW-1185">Reference proteome</keyword>
<accession>A0A6H5I1S3</accession>
<feature type="compositionally biased region" description="Pro residues" evidence="1">
    <location>
        <begin position="10"/>
        <end position="22"/>
    </location>
</feature>
<organism evidence="2 3">
    <name type="scientific">Trichogramma brassicae</name>
    <dbReference type="NCBI Taxonomy" id="86971"/>
    <lineage>
        <taxon>Eukaryota</taxon>
        <taxon>Metazoa</taxon>
        <taxon>Ecdysozoa</taxon>
        <taxon>Arthropoda</taxon>
        <taxon>Hexapoda</taxon>
        <taxon>Insecta</taxon>
        <taxon>Pterygota</taxon>
        <taxon>Neoptera</taxon>
        <taxon>Endopterygota</taxon>
        <taxon>Hymenoptera</taxon>
        <taxon>Apocrita</taxon>
        <taxon>Proctotrupomorpha</taxon>
        <taxon>Chalcidoidea</taxon>
        <taxon>Trichogrammatidae</taxon>
        <taxon>Trichogramma</taxon>
    </lineage>
</organism>
<dbReference type="EMBL" id="CADCXV010000127">
    <property type="protein sequence ID" value="CAB0028385.1"/>
    <property type="molecule type" value="Genomic_DNA"/>
</dbReference>
<gene>
    <name evidence="2" type="ORF">TBRA_LOCUS568</name>
</gene>
<evidence type="ECO:0000313" key="3">
    <source>
        <dbReference type="Proteomes" id="UP000479190"/>
    </source>
</evidence>
<evidence type="ECO:0000313" key="2">
    <source>
        <dbReference type="EMBL" id="CAB0028385.1"/>
    </source>
</evidence>
<reference evidence="2 3" key="1">
    <citation type="submission" date="2020-02" db="EMBL/GenBank/DDBJ databases">
        <authorList>
            <person name="Ferguson B K."/>
        </authorList>
    </citation>
    <scope>NUCLEOTIDE SEQUENCE [LARGE SCALE GENOMIC DNA]</scope>
</reference>
<protein>
    <submittedName>
        <fullName evidence="2">Uncharacterized protein</fullName>
    </submittedName>
</protein>
<evidence type="ECO:0000256" key="1">
    <source>
        <dbReference type="SAM" id="MobiDB-lite"/>
    </source>
</evidence>